<dbReference type="NCBIfam" id="TIGR03027">
    <property type="entry name" value="pepcterm_export"/>
    <property type="match status" value="1"/>
</dbReference>
<reference evidence="17 18" key="1">
    <citation type="submission" date="2023-01" db="EMBL/GenBank/DDBJ databases">
        <title>Vibrio sp. KJ40-1 sp.nov, isolated from marine algae.</title>
        <authorList>
            <person name="Butt M."/>
            <person name="Kim J.M.J."/>
            <person name="Jeon C.O.C."/>
        </authorList>
    </citation>
    <scope>NUCLEOTIDE SEQUENCE [LARGE SCALE GENOMIC DNA]</scope>
    <source>
        <strain evidence="17 18">KJ40-1</strain>
    </source>
</reference>
<keyword evidence="5" id="KW-0762">Sugar transport</keyword>
<gene>
    <name evidence="17" type="ORF">PGX00_08675</name>
</gene>
<evidence type="ECO:0000256" key="4">
    <source>
        <dbReference type="ARBA" id="ARBA00022452"/>
    </source>
</evidence>
<evidence type="ECO:0000256" key="3">
    <source>
        <dbReference type="ARBA" id="ARBA00022448"/>
    </source>
</evidence>
<keyword evidence="8" id="KW-0625">Polysaccharide transport</keyword>
<dbReference type="EMBL" id="JAQLOI010000001">
    <property type="protein sequence ID" value="MDB1123728.1"/>
    <property type="molecule type" value="Genomic_DNA"/>
</dbReference>
<keyword evidence="14" id="KW-0449">Lipoprotein</keyword>
<comment type="subcellular location">
    <subcellularLocation>
        <location evidence="1">Cell outer membrane</location>
        <topology evidence="1">Multi-pass membrane protein</topology>
    </subcellularLocation>
</comment>
<dbReference type="Pfam" id="PF22461">
    <property type="entry name" value="SLBB_2"/>
    <property type="match status" value="1"/>
</dbReference>
<evidence type="ECO:0000256" key="11">
    <source>
        <dbReference type="ARBA" id="ARBA00023136"/>
    </source>
</evidence>
<evidence type="ECO:0000256" key="5">
    <source>
        <dbReference type="ARBA" id="ARBA00022597"/>
    </source>
</evidence>
<feature type="domain" description="SLBB" evidence="16">
    <location>
        <begin position="131"/>
        <end position="211"/>
    </location>
</feature>
<keyword evidence="7" id="KW-0732">Signal</keyword>
<keyword evidence="18" id="KW-1185">Reference proteome</keyword>
<evidence type="ECO:0000256" key="9">
    <source>
        <dbReference type="ARBA" id="ARBA00023065"/>
    </source>
</evidence>
<sequence length="216" mass="23660">MEKFRRTLSGFSRAVVTSSLLLIVACSSNTSPQLPPATVHASLTENIDNYVYLIGPGDELSVFVWGNPEISGSFTVRPDGMISTSLVDDLEASGKTSTELAREFEAQLSEYIRDPIVSIIVNDFVGPFGEQVRVIGEASEPKAISYTENMTILDVMVQVGGLTEYADGNDVSLIRVIDGQYKKFNVKMDDLLKFGTIEENVDVLPGDIIIIPEAWF</sequence>
<keyword evidence="12" id="KW-0564">Palmitate</keyword>
<organism evidence="17 18">
    <name type="scientific">Vibrio algarum</name>
    <dbReference type="NCBI Taxonomy" id="3020714"/>
    <lineage>
        <taxon>Bacteria</taxon>
        <taxon>Pseudomonadati</taxon>
        <taxon>Pseudomonadota</taxon>
        <taxon>Gammaproteobacteria</taxon>
        <taxon>Vibrionales</taxon>
        <taxon>Vibrionaceae</taxon>
        <taxon>Vibrio</taxon>
    </lineage>
</organism>
<comment type="caution">
    <text evidence="17">The sequence shown here is derived from an EMBL/GenBank/DDBJ whole genome shotgun (WGS) entry which is preliminary data.</text>
</comment>
<evidence type="ECO:0000259" key="15">
    <source>
        <dbReference type="Pfam" id="PF02563"/>
    </source>
</evidence>
<evidence type="ECO:0000256" key="1">
    <source>
        <dbReference type="ARBA" id="ARBA00004571"/>
    </source>
</evidence>
<evidence type="ECO:0000256" key="13">
    <source>
        <dbReference type="ARBA" id="ARBA00023237"/>
    </source>
</evidence>
<feature type="domain" description="Polysaccharide export protein N-terminal" evidence="15">
    <location>
        <begin position="49"/>
        <end position="121"/>
    </location>
</feature>
<dbReference type="InterPro" id="IPR003715">
    <property type="entry name" value="Poly_export_N"/>
</dbReference>
<keyword evidence="13" id="KW-0998">Cell outer membrane</keyword>
<dbReference type="PROSITE" id="PS51257">
    <property type="entry name" value="PROKAR_LIPOPROTEIN"/>
    <property type="match status" value="1"/>
</dbReference>
<proteinExistence type="inferred from homology"/>
<dbReference type="RefSeq" id="WP_272135312.1">
    <property type="nucleotide sequence ID" value="NZ_JAQLOI010000001.1"/>
</dbReference>
<keyword evidence="4" id="KW-1134">Transmembrane beta strand</keyword>
<evidence type="ECO:0000256" key="7">
    <source>
        <dbReference type="ARBA" id="ARBA00022729"/>
    </source>
</evidence>
<evidence type="ECO:0000256" key="10">
    <source>
        <dbReference type="ARBA" id="ARBA00023114"/>
    </source>
</evidence>
<evidence type="ECO:0000259" key="16">
    <source>
        <dbReference type="Pfam" id="PF22461"/>
    </source>
</evidence>
<keyword evidence="11" id="KW-0472">Membrane</keyword>
<keyword evidence="9" id="KW-0406">Ion transport</keyword>
<keyword evidence="3" id="KW-0813">Transport</keyword>
<accession>A0ABT4YQ89</accession>
<protein>
    <submittedName>
        <fullName evidence="17">Polysaccharide export protein</fullName>
    </submittedName>
</protein>
<name>A0ABT4YQ89_9VIBR</name>
<keyword evidence="6" id="KW-0812">Transmembrane</keyword>
<dbReference type="Pfam" id="PF02563">
    <property type="entry name" value="Poly_export"/>
    <property type="match status" value="1"/>
</dbReference>
<comment type="similarity">
    <text evidence="2">Belongs to the BexD/CtrA/VexA family.</text>
</comment>
<keyword evidence="10" id="KW-0626">Porin</keyword>
<dbReference type="InterPro" id="IPR054765">
    <property type="entry name" value="SLBB_dom"/>
</dbReference>
<dbReference type="PANTHER" id="PTHR33619">
    <property type="entry name" value="POLYSACCHARIDE EXPORT PROTEIN GFCE-RELATED"/>
    <property type="match status" value="1"/>
</dbReference>
<evidence type="ECO:0000313" key="18">
    <source>
        <dbReference type="Proteomes" id="UP001210678"/>
    </source>
</evidence>
<evidence type="ECO:0000256" key="8">
    <source>
        <dbReference type="ARBA" id="ARBA00023047"/>
    </source>
</evidence>
<dbReference type="Gene3D" id="3.10.560.10">
    <property type="entry name" value="Outer membrane lipoprotein wza domain like"/>
    <property type="match status" value="1"/>
</dbReference>
<dbReference type="PANTHER" id="PTHR33619:SF3">
    <property type="entry name" value="POLYSACCHARIDE EXPORT PROTEIN GFCE-RELATED"/>
    <property type="match status" value="1"/>
</dbReference>
<evidence type="ECO:0000313" key="17">
    <source>
        <dbReference type="EMBL" id="MDB1123728.1"/>
    </source>
</evidence>
<evidence type="ECO:0000256" key="12">
    <source>
        <dbReference type="ARBA" id="ARBA00023139"/>
    </source>
</evidence>
<evidence type="ECO:0000256" key="14">
    <source>
        <dbReference type="ARBA" id="ARBA00023288"/>
    </source>
</evidence>
<dbReference type="Gene3D" id="3.30.1950.10">
    <property type="entry name" value="wza like domain"/>
    <property type="match status" value="1"/>
</dbReference>
<evidence type="ECO:0000256" key="2">
    <source>
        <dbReference type="ARBA" id="ARBA00009450"/>
    </source>
</evidence>
<dbReference type="Proteomes" id="UP001210678">
    <property type="component" value="Unassembled WGS sequence"/>
</dbReference>
<dbReference type="InterPro" id="IPR017477">
    <property type="entry name" value="PEP-CTERM_polysacc_export"/>
</dbReference>
<dbReference type="InterPro" id="IPR049712">
    <property type="entry name" value="Poly_export"/>
</dbReference>
<evidence type="ECO:0000256" key="6">
    <source>
        <dbReference type="ARBA" id="ARBA00022692"/>
    </source>
</evidence>